<evidence type="ECO:0000259" key="1">
    <source>
        <dbReference type="Pfam" id="PF01636"/>
    </source>
</evidence>
<protein>
    <submittedName>
        <fullName evidence="2">Phosphotransferase</fullName>
    </submittedName>
</protein>
<dbReference type="InterPro" id="IPR002575">
    <property type="entry name" value="Aminoglycoside_PTrfase"/>
</dbReference>
<dbReference type="InterPro" id="IPR011009">
    <property type="entry name" value="Kinase-like_dom_sf"/>
</dbReference>
<dbReference type="Pfam" id="PF01636">
    <property type="entry name" value="APH"/>
    <property type="match status" value="1"/>
</dbReference>
<dbReference type="EMBL" id="JAAVVK010000001">
    <property type="protein sequence ID" value="NKE38347.1"/>
    <property type="molecule type" value="Genomic_DNA"/>
</dbReference>
<gene>
    <name evidence="2" type="ORF">HER12_01065</name>
</gene>
<dbReference type="SUPFAM" id="SSF56112">
    <property type="entry name" value="Protein kinase-like (PK-like)"/>
    <property type="match status" value="1"/>
</dbReference>
<proteinExistence type="predicted"/>
<dbReference type="PANTHER" id="PTHR40086">
    <property type="entry name" value="PHOSPHOTRANSFERASE YTMP-RELATED"/>
    <property type="match status" value="1"/>
</dbReference>
<name>A0A846U4G1_9MOLU</name>
<organism evidence="2 3">
    <name type="scientific">Spiroplasma platyhelix PALS-1</name>
    <dbReference type="NCBI Taxonomy" id="1276218"/>
    <lineage>
        <taxon>Bacteria</taxon>
        <taxon>Bacillati</taxon>
        <taxon>Mycoplasmatota</taxon>
        <taxon>Mollicutes</taxon>
        <taxon>Entomoplasmatales</taxon>
        <taxon>Spiroplasmataceae</taxon>
        <taxon>Spiroplasma</taxon>
    </lineage>
</organism>
<dbReference type="AlphaFoldDB" id="A0A846U4G1"/>
<keyword evidence="2" id="KW-0808">Transferase</keyword>
<dbReference type="PANTHER" id="PTHR40086:SF1">
    <property type="entry name" value="CELL CYCLE REGULATOR CCRZ"/>
    <property type="match status" value="1"/>
</dbReference>
<feature type="domain" description="Aminoglycoside phosphotransferase" evidence="1">
    <location>
        <begin position="22"/>
        <end position="202"/>
    </location>
</feature>
<evidence type="ECO:0000313" key="2">
    <source>
        <dbReference type="EMBL" id="NKE38347.1"/>
    </source>
</evidence>
<keyword evidence="3" id="KW-1185">Reference proteome</keyword>
<dbReference type="GO" id="GO:0016740">
    <property type="term" value="F:transferase activity"/>
    <property type="evidence" value="ECO:0007669"/>
    <property type="project" value="UniProtKB-KW"/>
</dbReference>
<accession>A0A846U4G1</accession>
<comment type="caution">
    <text evidence="2">The sequence shown here is derived from an EMBL/GenBank/DDBJ whole genome shotgun (WGS) entry which is preliminary data.</text>
</comment>
<dbReference type="InterPro" id="IPR052077">
    <property type="entry name" value="CcrZ_PhaseVar_Mediator"/>
</dbReference>
<dbReference type="Gene3D" id="3.90.1200.10">
    <property type="match status" value="1"/>
</dbReference>
<sequence length="268" mass="32001">MKFTAVELPYNFQNLKDHELTNDLFILNDTFFVKRSKEITKAFLNLTNQLNVIQILRNQPFSLPILEAQITEDKLWVLMPYYHNLTTLSDQQITKEILQELSQLVQQLHEVEIKATDNIIKWEPIKQLNLYCNLIETNNTAINDIRTDLETWVKSYQPKKIVLCHNDLVPNNFVYHENKWYLIDWDFTTLNDPLFDVASFASETLKAKADVEYWYSLFNLSETELVNVQTWVKYQNLIWYHWAMFLYQKTKNKTYETIADEKLKMLLA</sequence>
<dbReference type="Proteomes" id="UP000584587">
    <property type="component" value="Unassembled WGS sequence"/>
</dbReference>
<evidence type="ECO:0000313" key="3">
    <source>
        <dbReference type="Proteomes" id="UP000584587"/>
    </source>
</evidence>
<dbReference type="RefSeq" id="WP_168104819.1">
    <property type="nucleotide sequence ID" value="NZ_CP051215.1"/>
</dbReference>
<reference evidence="2 3" key="1">
    <citation type="submission" date="2020-04" db="EMBL/GenBank/DDBJ databases">
        <title>Complete genome sequence of Spiroplasma platyhelix ATCC 51748, an insect isolate.</title>
        <authorList>
            <person name="Green E.A."/>
            <person name="Klassen J.L."/>
        </authorList>
    </citation>
    <scope>NUCLEOTIDE SEQUENCE [LARGE SCALE GENOMIC DNA]</scope>
    <source>
        <strain evidence="2 3">PALS-1</strain>
    </source>
</reference>